<dbReference type="AlphaFoldDB" id="A0A645FC13"/>
<name>A0A645FC13_9ZZZZ</name>
<reference evidence="1" key="1">
    <citation type="submission" date="2019-08" db="EMBL/GenBank/DDBJ databases">
        <authorList>
            <person name="Kucharzyk K."/>
            <person name="Murdoch R.W."/>
            <person name="Higgins S."/>
            <person name="Loffler F."/>
        </authorList>
    </citation>
    <scope>NUCLEOTIDE SEQUENCE</scope>
</reference>
<protein>
    <submittedName>
        <fullName evidence="1">Uncharacterized protein</fullName>
    </submittedName>
</protein>
<gene>
    <name evidence="1" type="ORF">SDC9_158176</name>
</gene>
<organism evidence="1">
    <name type="scientific">bioreactor metagenome</name>
    <dbReference type="NCBI Taxonomy" id="1076179"/>
    <lineage>
        <taxon>unclassified sequences</taxon>
        <taxon>metagenomes</taxon>
        <taxon>ecological metagenomes</taxon>
    </lineage>
</organism>
<sequence length="97" mass="11855">MLDIRIQRGNLIRDIILSFCVRFAEIIRHVFDRFFCVQLTFRERRVIRSQRQFVVLGVVHVNGQLLHQHEFIQLMRRAVYFHVFKEAEFVYLIIRHG</sequence>
<evidence type="ECO:0000313" key="1">
    <source>
        <dbReference type="EMBL" id="MPN10879.1"/>
    </source>
</evidence>
<proteinExistence type="predicted"/>
<dbReference type="EMBL" id="VSSQ01057068">
    <property type="protein sequence ID" value="MPN10879.1"/>
    <property type="molecule type" value="Genomic_DNA"/>
</dbReference>
<accession>A0A645FC13</accession>
<comment type="caution">
    <text evidence="1">The sequence shown here is derived from an EMBL/GenBank/DDBJ whole genome shotgun (WGS) entry which is preliminary data.</text>
</comment>